<comment type="similarity">
    <text evidence="1">Belongs to the glycosyl hydrolase 16 family.</text>
</comment>
<dbReference type="InterPro" id="IPR000757">
    <property type="entry name" value="Beta-glucanase-like"/>
</dbReference>
<dbReference type="PANTHER" id="PTHR10963">
    <property type="entry name" value="GLYCOSYL HYDROLASE-RELATED"/>
    <property type="match status" value="1"/>
</dbReference>
<keyword evidence="3" id="KW-0472">Membrane</keyword>
<name>A0ABP4RYJ4_9ACTN</name>
<organism evidence="5 6">
    <name type="scientific">Fodinicola feengrottensis</name>
    <dbReference type="NCBI Taxonomy" id="435914"/>
    <lineage>
        <taxon>Bacteria</taxon>
        <taxon>Bacillati</taxon>
        <taxon>Actinomycetota</taxon>
        <taxon>Actinomycetes</taxon>
        <taxon>Mycobacteriales</taxon>
        <taxon>Fodinicola</taxon>
    </lineage>
</organism>
<dbReference type="PANTHER" id="PTHR10963:SF55">
    <property type="entry name" value="GLYCOSIDE HYDROLASE FAMILY 16 PROTEIN"/>
    <property type="match status" value="1"/>
</dbReference>
<dbReference type="PROSITE" id="PS51762">
    <property type="entry name" value="GH16_2"/>
    <property type="match status" value="1"/>
</dbReference>
<keyword evidence="3" id="KW-0812">Transmembrane</keyword>
<dbReference type="Gene3D" id="2.60.120.260">
    <property type="entry name" value="Galactose-binding domain-like"/>
    <property type="match status" value="1"/>
</dbReference>
<dbReference type="EMBL" id="BAAANY010000004">
    <property type="protein sequence ID" value="GAA1664410.1"/>
    <property type="molecule type" value="Genomic_DNA"/>
</dbReference>
<feature type="domain" description="GH16" evidence="4">
    <location>
        <begin position="227"/>
        <end position="445"/>
    </location>
</feature>
<feature type="transmembrane region" description="Helical" evidence="3">
    <location>
        <begin position="21"/>
        <end position="44"/>
    </location>
</feature>
<feature type="compositionally biased region" description="Polar residues" evidence="2">
    <location>
        <begin position="162"/>
        <end position="182"/>
    </location>
</feature>
<evidence type="ECO:0000256" key="3">
    <source>
        <dbReference type="SAM" id="Phobius"/>
    </source>
</evidence>
<dbReference type="Gene3D" id="2.60.120.200">
    <property type="match status" value="1"/>
</dbReference>
<evidence type="ECO:0000256" key="1">
    <source>
        <dbReference type="ARBA" id="ARBA00006865"/>
    </source>
</evidence>
<evidence type="ECO:0000256" key="2">
    <source>
        <dbReference type="SAM" id="MobiDB-lite"/>
    </source>
</evidence>
<gene>
    <name evidence="5" type="ORF">GCM10009765_12480</name>
</gene>
<feature type="region of interest" description="Disordered" evidence="2">
    <location>
        <begin position="158"/>
        <end position="242"/>
    </location>
</feature>
<accession>A0ABP4RYJ4</accession>
<reference evidence="6" key="1">
    <citation type="journal article" date="2019" name="Int. J. Syst. Evol. Microbiol.">
        <title>The Global Catalogue of Microorganisms (GCM) 10K type strain sequencing project: providing services to taxonomists for standard genome sequencing and annotation.</title>
        <authorList>
            <consortium name="The Broad Institute Genomics Platform"/>
            <consortium name="The Broad Institute Genome Sequencing Center for Infectious Disease"/>
            <person name="Wu L."/>
            <person name="Ma J."/>
        </authorList>
    </citation>
    <scope>NUCLEOTIDE SEQUENCE [LARGE SCALE GENOMIC DNA]</scope>
    <source>
        <strain evidence="6">JCM 14718</strain>
    </source>
</reference>
<proteinExistence type="inferred from homology"/>
<dbReference type="Proteomes" id="UP001500618">
    <property type="component" value="Unassembled WGS sequence"/>
</dbReference>
<keyword evidence="6" id="KW-1185">Reference proteome</keyword>
<keyword evidence="3" id="KW-1133">Transmembrane helix</keyword>
<evidence type="ECO:0000259" key="4">
    <source>
        <dbReference type="PROSITE" id="PS51762"/>
    </source>
</evidence>
<evidence type="ECO:0000313" key="5">
    <source>
        <dbReference type="EMBL" id="GAA1664410.1"/>
    </source>
</evidence>
<dbReference type="CDD" id="cd00413">
    <property type="entry name" value="Glyco_hydrolase_16"/>
    <property type="match status" value="1"/>
</dbReference>
<dbReference type="InterPro" id="IPR050546">
    <property type="entry name" value="Glycosyl_Hydrlase_16"/>
</dbReference>
<dbReference type="InterPro" id="IPR013320">
    <property type="entry name" value="ConA-like_dom_sf"/>
</dbReference>
<evidence type="ECO:0000313" key="6">
    <source>
        <dbReference type="Proteomes" id="UP001500618"/>
    </source>
</evidence>
<sequence>MYAVQKEQNVTVTDRRYRLPAALGAAVAMVATAAAIPIATSAYADSTNLATNPVLASSADGWGALGDGSGKRVAITGHPTASYAYQVKISSGDAGIYMPQLSVTGGSTYTISVDANLAGKANIQMDWYGEDGYISSTYGPAITAKAGSWTKIRATLKAPAGATNSHPLETVSNGSGTWQSTAADYEAGGGSNPSSPPPSSPPPSSPPPSSPPPSSPPPGDGSTAAGNFHWGTPLPASDEFNYTGTPDSAKWGVYGGDGCVPGHDGNGRRCGNANYVNGSYLRQTGSSNGDTAGMASNLGQKYGRWEVRSRIQAAPGANGNAYHPVLITWPDSDAWPSGGEYDYFEVNVGDDAGTAFMHHPTQSGVVQDEYHSGSLDLSQWHNYGFEWSPNGLTGYIDGQQWFHDTDPDVQAPGPMHQTIQLDNFFGDGMQQAYFDVDWARVYSIS</sequence>
<protein>
    <recommendedName>
        <fullName evidence="4">GH16 domain-containing protein</fullName>
    </recommendedName>
</protein>
<dbReference type="SUPFAM" id="SSF49899">
    <property type="entry name" value="Concanavalin A-like lectins/glucanases"/>
    <property type="match status" value="1"/>
</dbReference>
<comment type="caution">
    <text evidence="5">The sequence shown here is derived from an EMBL/GenBank/DDBJ whole genome shotgun (WGS) entry which is preliminary data.</text>
</comment>
<dbReference type="Pfam" id="PF00722">
    <property type="entry name" value="Glyco_hydro_16"/>
    <property type="match status" value="1"/>
</dbReference>
<feature type="compositionally biased region" description="Pro residues" evidence="2">
    <location>
        <begin position="194"/>
        <end position="219"/>
    </location>
</feature>